<gene>
    <name evidence="2" type="ORF">CGC58_04845</name>
</gene>
<protein>
    <recommendedName>
        <fullName evidence="1">Glycosyl transferase family 1 domain-containing protein</fullName>
    </recommendedName>
</protein>
<dbReference type="OrthoDB" id="9795068at2"/>
<reference evidence="3" key="1">
    <citation type="submission" date="2017-06" db="EMBL/GenBank/DDBJ databases">
        <title>Capnocytophaga spp. assemblies.</title>
        <authorList>
            <person name="Gulvik C.A."/>
        </authorList>
    </citation>
    <scope>NUCLEOTIDE SEQUENCE [LARGE SCALE GENOMIC DNA]</scope>
    <source>
        <strain evidence="3">H2177</strain>
    </source>
</reference>
<accession>A0A250FVB8</accession>
<evidence type="ECO:0000313" key="3">
    <source>
        <dbReference type="Proteomes" id="UP000217348"/>
    </source>
</evidence>
<dbReference type="Gene3D" id="3.40.50.2000">
    <property type="entry name" value="Glycogen Phosphorylase B"/>
    <property type="match status" value="2"/>
</dbReference>
<organism evidence="2 3">
    <name type="scientific">Capnocytophaga stomatis</name>
    <dbReference type="NCBI Taxonomy" id="1848904"/>
    <lineage>
        <taxon>Bacteria</taxon>
        <taxon>Pseudomonadati</taxon>
        <taxon>Bacteroidota</taxon>
        <taxon>Flavobacteriia</taxon>
        <taxon>Flavobacteriales</taxon>
        <taxon>Flavobacteriaceae</taxon>
        <taxon>Capnocytophaga</taxon>
    </lineage>
</organism>
<dbReference type="Proteomes" id="UP000217348">
    <property type="component" value="Chromosome"/>
</dbReference>
<dbReference type="InterPro" id="IPR001296">
    <property type="entry name" value="Glyco_trans_1"/>
</dbReference>
<dbReference type="KEGG" id="csto:CGC58_04845"/>
<feature type="domain" description="Glycosyl transferase family 1" evidence="1">
    <location>
        <begin position="196"/>
        <end position="357"/>
    </location>
</feature>
<dbReference type="GO" id="GO:0016757">
    <property type="term" value="F:glycosyltransferase activity"/>
    <property type="evidence" value="ECO:0007669"/>
    <property type="project" value="InterPro"/>
</dbReference>
<evidence type="ECO:0000313" key="2">
    <source>
        <dbReference type="EMBL" id="ATA89102.1"/>
    </source>
</evidence>
<proteinExistence type="predicted"/>
<dbReference type="Pfam" id="PF00534">
    <property type="entry name" value="Glycos_transf_1"/>
    <property type="match status" value="1"/>
</dbReference>
<dbReference type="CDD" id="cd03801">
    <property type="entry name" value="GT4_PimA-like"/>
    <property type="match status" value="1"/>
</dbReference>
<dbReference type="SUPFAM" id="SSF53756">
    <property type="entry name" value="UDP-Glycosyltransferase/glycogen phosphorylase"/>
    <property type="match status" value="1"/>
</dbReference>
<name>A0A250FVB8_9FLAO</name>
<dbReference type="EMBL" id="CP022387">
    <property type="protein sequence ID" value="ATA89102.1"/>
    <property type="molecule type" value="Genomic_DNA"/>
</dbReference>
<dbReference type="AlphaFoldDB" id="A0A250FVB8"/>
<dbReference type="RefSeq" id="WP_095895476.1">
    <property type="nucleotide sequence ID" value="NZ_CP022387.1"/>
</dbReference>
<sequence>MKIIFLEAVQNFGGARKSTIELAKRIQSLGHQVLIVDFWGCNQPFVQETKSCLLELKVLDPREKPLIISSKSKLKYLCNAVKYFFLERKYKKEFSKIVEEFRPDVVNVNNTKCLNILASNSFYKIEFFARGWFDYKGLSLFTKRILKKYKPQFLTVSQATRQAIFTGGLTNLENIRVFVDVIDSNIFNQYTPSYEKPFNDENPIKLLHSGGFLKTKGQHICIGVARKLKEMNIPFKMCLTGIIYKGEESEKYYHYISNLISKYELQDEVKIVLDPPNIMDYFRETDVLIHPSWTEGLPRVCLEAMAFGKPIIGNAVGGVTDVVIHNFTGFITDFNDLDQYTEYVVKYLKNYDLYKSHSSMSRQLIKQNYLDSDQIQNIKRIYPI</sequence>
<dbReference type="PANTHER" id="PTHR12526">
    <property type="entry name" value="GLYCOSYLTRANSFERASE"/>
    <property type="match status" value="1"/>
</dbReference>
<evidence type="ECO:0000259" key="1">
    <source>
        <dbReference type="Pfam" id="PF00534"/>
    </source>
</evidence>